<dbReference type="EMBL" id="JAPQKO010000002">
    <property type="protein sequence ID" value="KAJ5179770.1"/>
    <property type="molecule type" value="Genomic_DNA"/>
</dbReference>
<evidence type="ECO:0000313" key="6">
    <source>
        <dbReference type="EMBL" id="KAJ5179770.1"/>
    </source>
</evidence>
<dbReference type="Gene3D" id="3.40.50.720">
    <property type="entry name" value="NAD(P)-binding Rossmann-like Domain"/>
    <property type="match status" value="1"/>
</dbReference>
<dbReference type="Gene3D" id="3.40.50.300">
    <property type="entry name" value="P-loop containing nucleotide triphosphate hydrolases"/>
    <property type="match status" value="1"/>
</dbReference>
<gene>
    <name evidence="6" type="ORF">N7492_002980</name>
</gene>
<reference evidence="6" key="2">
    <citation type="journal article" date="2023" name="IMA Fungus">
        <title>Comparative genomic study of the Penicillium genus elucidates a diverse pangenome and 15 lateral gene transfer events.</title>
        <authorList>
            <person name="Petersen C."/>
            <person name="Sorensen T."/>
            <person name="Nielsen M.R."/>
            <person name="Sondergaard T.E."/>
            <person name="Sorensen J.L."/>
            <person name="Fitzpatrick D.A."/>
            <person name="Frisvad J.C."/>
            <person name="Nielsen K.L."/>
        </authorList>
    </citation>
    <scope>NUCLEOTIDE SEQUENCE</scope>
    <source>
        <strain evidence="6">IBT 21917</strain>
    </source>
</reference>
<keyword evidence="7" id="KW-1185">Reference proteome</keyword>
<dbReference type="OrthoDB" id="7464126at2759"/>
<name>A0A9W9LW66_9EURO</name>
<reference evidence="6" key="1">
    <citation type="submission" date="2022-11" db="EMBL/GenBank/DDBJ databases">
        <authorList>
            <person name="Petersen C."/>
        </authorList>
    </citation>
    <scope>NUCLEOTIDE SEQUENCE</scope>
    <source>
        <strain evidence="6">IBT 21917</strain>
    </source>
</reference>
<feature type="repeat" description="ANK" evidence="3">
    <location>
        <begin position="881"/>
        <end position="913"/>
    </location>
</feature>
<dbReference type="InterPro" id="IPR036291">
    <property type="entry name" value="NAD(P)-bd_dom_sf"/>
</dbReference>
<dbReference type="Pfam" id="PF24883">
    <property type="entry name" value="NPHP3_N"/>
    <property type="match status" value="1"/>
</dbReference>
<dbReference type="InterPro" id="IPR002110">
    <property type="entry name" value="Ankyrin_rpt"/>
</dbReference>
<feature type="domain" description="NWD NACHT-NTPase N-terminal" evidence="4">
    <location>
        <begin position="153"/>
        <end position="280"/>
    </location>
</feature>
<dbReference type="Pfam" id="PF12796">
    <property type="entry name" value="Ank_2"/>
    <property type="match status" value="2"/>
</dbReference>
<dbReference type="PANTHER" id="PTHR24198">
    <property type="entry name" value="ANKYRIN REPEAT AND PROTEIN KINASE DOMAIN-CONTAINING PROTEIN"/>
    <property type="match status" value="1"/>
</dbReference>
<dbReference type="PROSITE" id="PS50088">
    <property type="entry name" value="ANK_REPEAT"/>
    <property type="match status" value="5"/>
</dbReference>
<feature type="repeat" description="ANK" evidence="3">
    <location>
        <begin position="1077"/>
        <end position="1106"/>
    </location>
</feature>
<dbReference type="Pfam" id="PF13637">
    <property type="entry name" value="Ank_4"/>
    <property type="match status" value="1"/>
</dbReference>
<evidence type="ECO:0008006" key="8">
    <source>
        <dbReference type="Google" id="ProtNLM"/>
    </source>
</evidence>
<feature type="repeat" description="ANK" evidence="3">
    <location>
        <begin position="1825"/>
        <end position="1852"/>
    </location>
</feature>
<keyword evidence="2 3" id="KW-0040">ANK repeat</keyword>
<evidence type="ECO:0000313" key="7">
    <source>
        <dbReference type="Proteomes" id="UP001146351"/>
    </source>
</evidence>
<dbReference type="InterPro" id="IPR036770">
    <property type="entry name" value="Ankyrin_rpt-contain_sf"/>
</dbReference>
<dbReference type="Gene3D" id="1.25.40.20">
    <property type="entry name" value="Ankyrin repeat-containing domain"/>
    <property type="match status" value="4"/>
</dbReference>
<organism evidence="6 7">
    <name type="scientific">Penicillium capsulatum</name>
    <dbReference type="NCBI Taxonomy" id="69766"/>
    <lineage>
        <taxon>Eukaryota</taxon>
        <taxon>Fungi</taxon>
        <taxon>Dikarya</taxon>
        <taxon>Ascomycota</taxon>
        <taxon>Pezizomycotina</taxon>
        <taxon>Eurotiomycetes</taxon>
        <taxon>Eurotiomycetidae</taxon>
        <taxon>Eurotiales</taxon>
        <taxon>Aspergillaceae</taxon>
        <taxon>Penicillium</taxon>
    </lineage>
</organism>
<keyword evidence="1" id="KW-0677">Repeat</keyword>
<evidence type="ECO:0000259" key="5">
    <source>
        <dbReference type="Pfam" id="PF24883"/>
    </source>
</evidence>
<dbReference type="PANTHER" id="PTHR24198:SF165">
    <property type="entry name" value="ANKYRIN REPEAT-CONTAINING PROTEIN-RELATED"/>
    <property type="match status" value="1"/>
</dbReference>
<dbReference type="SUPFAM" id="SSF48403">
    <property type="entry name" value="Ankyrin repeat"/>
    <property type="match status" value="3"/>
</dbReference>
<comment type="caution">
    <text evidence="6">The sequence shown here is derived from an EMBL/GenBank/DDBJ whole genome shotgun (WGS) entry which is preliminary data.</text>
</comment>
<proteinExistence type="predicted"/>
<dbReference type="Pfam" id="PF00023">
    <property type="entry name" value="Ank"/>
    <property type="match status" value="1"/>
</dbReference>
<dbReference type="InterPro" id="IPR027417">
    <property type="entry name" value="P-loop_NTPase"/>
</dbReference>
<dbReference type="SUPFAM" id="SSF52540">
    <property type="entry name" value="P-loop containing nucleoside triphosphate hydrolases"/>
    <property type="match status" value="1"/>
</dbReference>
<feature type="repeat" description="ANK" evidence="3">
    <location>
        <begin position="1142"/>
        <end position="1171"/>
    </location>
</feature>
<protein>
    <recommendedName>
        <fullName evidence="8">NACHT domain-containing protein</fullName>
    </recommendedName>
</protein>
<sequence>MNPEVQAQIDAFVPVKRPAESEEVGDAITYLLSPAASYINSTSLVIDAAITARIRLHQVPKKINIRDDSGRRLRSSAHGQLGIMKAKKQLPSTGGLWLIALNSLDPSLEKGLVGALKDGNGDILSNILGEAEAKKKLCLQKRWKVELRGRTIVLRDLFDKLIAWVNRFGAIADAAVQFDPTNAALPWAGVRFLLNVAMNDSHCFEATIVGLETVSRMIARYVAFESIYLQRTSAVKSQLQDGIVHLYTRMLAFLANSIRYFDQSTAKRLAKSVFQTTQFEEIDQIAKLDGEVTKLADISDAETQHHMSVQMDQSVKILAALRCPILRLVDAATIYTKSLEEDRFRAIVSWLSSMPYTQHQKRHSENRIPSTGQWLLRHAQFREWVESSYSSVFLLHGIPGSGKTCLTSAVVDHFLHERDINSLSAPLAYFFCGDSRFGRAWADPDEVMRSLLRQFAIFDRTNLRIHETVTLEYARREAEAKVDGFEMPRLGAKECTDLILSILGANPAVIVIDGVDEVEEHRRHELLDALIRIRDESASVVKVFLSSRVNNNVMAGLPDASILRVQGEDTHGDMKTFVEQCVSTCVSRRNLLDGHVSGELRHEINQFLLSRAGEMFLWVQLQVELLCKLKSAGSVSEALNAAPKRSPTIDHLYSGILEKLAQEDPAAYRTTTQAFSWLLCMREPLSTGAFLDAVSSSETSGQNLSLSEILSLCSNLIIVDRQLDTLRFAHVSFKEFLEARPEYNPASAHKVAAMSCLKTCIDRLPIEIENPPLAYQNYSMYAALYWGQHYAASNAVDSDEAQNKLVEFIFSDDGLAFQFWLDAASEASDLLSDGHGLKKELPTGVSESQTPFFTACIYGLRPIFDACIQSPDFDIDATNKFGHTGVYLAASFGHHELVQSLLELGADLSVQQGRWEDPLSAACVGGHFRGASLLLSQAVYSDSTRVEPALKLCFSMGKEPLALLLLERYLQTSSKDPSSQQNNYNWLSQAAAQAGFCEVMDRLIQSQAGDKSAAKNNSKMSMAAIRSGRLPFVRKLLEKRSLPPHAIAIAALFGQPEIIEWFLAGGYGIEVEGPFGTPLRCASLMGHNDTVVNLLSRGADINAVTPLGDALQAAAMQGHLSITNVLLQSKAKIQNSGGYFGTALQAAAYRGHIDVIEALLTAGASIETGGRFRSAFQAAAAGGQDAVIDHFLQTGYDFPQEYHFATPSQPCSAGFPGVPVRLSGHGRSVLSGPLRKFGEDDRSDSHNGKTQDMVVSSFEDIFDATEAGLFSGEEIIESAYGNRPDPDVVFRPGATEETKYLSAMELATSKGHLNVLHSLVTNSPGLERLTSDLKLSLEAACRNCRTSAVTMITSAGVDLRKYLCDALRIAASRGYLEIMDILIQHEAEWTFPKQGDIEQVSFDGHVKFPHTLEIVAAGCTGGQLASVQKGFRLATQTEVEQVVHRGLLQTIPMRDHQPEIFDFLLQRDISFSPVTLSEVLQVATQMGSKSTLDALLDRYGAEEILQQNFFSCWKKALRANNVAMLEYMLSRWLNSWSSGMLQMTFIYASGRGWLSFMVSLAGTIQHLETYRLALTEALIAACVEGKVKNAEWLINAGADASEIVEERIPSCRFYPGYQSWPSPAFEACQRSELLSSPQTTRSAFQACLKSILLSRSNEATRSLGSTFYLLVSHGVDVNQALKDQTTALHVAIWESNDGMVSKLIDQGADLNVCVSSKGTPLQFALKVEDAPSQFNSPIKMNASIVRLLLDSGAIVEPTKDAPDPWEYALNSVLPFYACSRESCGRFSECECFEQDLSTGPGAVIKHVLLSQPNIRATRREFTLLLQVAAVNGDLEYLELLLNRGTDVNFRGHYYGCALQAAARFGHLECVRLLLDTNANANLEAGVHGLPLNAAFIGQHYQVADLLIARGADPTFNPCRLEKIGRRLHFDEKFSDKLHSKSRLWRSLSFKLSP</sequence>
<evidence type="ECO:0000256" key="2">
    <source>
        <dbReference type="ARBA" id="ARBA00023043"/>
    </source>
</evidence>
<accession>A0A9W9LW66</accession>
<feature type="repeat" description="ANK" evidence="3">
    <location>
        <begin position="1683"/>
        <end position="1715"/>
    </location>
</feature>
<evidence type="ECO:0000256" key="3">
    <source>
        <dbReference type="PROSITE-ProRule" id="PRU00023"/>
    </source>
</evidence>
<dbReference type="InterPro" id="IPR031359">
    <property type="entry name" value="NACHT_N"/>
</dbReference>
<feature type="domain" description="Nephrocystin 3-like N-terminal" evidence="5">
    <location>
        <begin position="371"/>
        <end position="548"/>
    </location>
</feature>
<evidence type="ECO:0000256" key="1">
    <source>
        <dbReference type="ARBA" id="ARBA00022737"/>
    </source>
</evidence>
<dbReference type="InterPro" id="IPR056884">
    <property type="entry name" value="NPHP3-like_N"/>
</dbReference>
<dbReference type="Proteomes" id="UP001146351">
    <property type="component" value="Unassembled WGS sequence"/>
</dbReference>
<dbReference type="Pfam" id="PF17100">
    <property type="entry name" value="NACHT_N"/>
    <property type="match status" value="1"/>
</dbReference>
<evidence type="ECO:0000259" key="4">
    <source>
        <dbReference type="Pfam" id="PF17100"/>
    </source>
</evidence>
<dbReference type="SMART" id="SM00248">
    <property type="entry name" value="ANK"/>
    <property type="match status" value="15"/>
</dbReference>
<dbReference type="SUPFAM" id="SSF51735">
    <property type="entry name" value="NAD(P)-binding Rossmann-fold domains"/>
    <property type="match status" value="1"/>
</dbReference>
<dbReference type="PROSITE" id="PS50297">
    <property type="entry name" value="ANK_REP_REGION"/>
    <property type="match status" value="4"/>
</dbReference>